<proteinExistence type="predicted"/>
<gene>
    <name evidence="1" type="ORF">AF72_02275</name>
    <name evidence="2" type="ORF">LPH55_02850</name>
</gene>
<dbReference type="Pfam" id="PF12441">
    <property type="entry name" value="CopG_antitoxin"/>
    <property type="match status" value="1"/>
</dbReference>
<evidence type="ECO:0000313" key="4">
    <source>
        <dbReference type="Proteomes" id="UP001430701"/>
    </source>
</evidence>
<organism evidence="1 3">
    <name type="scientific">Xylella taiwanensis</name>
    <dbReference type="NCBI Taxonomy" id="1444770"/>
    <lineage>
        <taxon>Bacteria</taxon>
        <taxon>Pseudomonadati</taxon>
        <taxon>Pseudomonadota</taxon>
        <taxon>Gammaproteobacteria</taxon>
        <taxon>Lysobacterales</taxon>
        <taxon>Lysobacteraceae</taxon>
        <taxon>Xylella</taxon>
    </lineage>
</organism>
<dbReference type="EMBL" id="JDSQ01000003">
    <property type="protein sequence ID" value="EWS78996.1"/>
    <property type="molecule type" value="Genomic_DNA"/>
</dbReference>
<evidence type="ECO:0000313" key="3">
    <source>
        <dbReference type="Proteomes" id="UP000020406"/>
    </source>
</evidence>
<dbReference type="GeneID" id="68901458"/>
<sequence length="96" mass="10635">MKVKSKPMPSLRSDVAADEFVAKADLLLYDLSGFKPMHFEIEPKTAVLNMRLPTQLLEALKAKAKTKGVPYTRYVRMLLESDAASLRGTSGDPPIK</sequence>
<accession>Z9JMF6</accession>
<name>Z9JMF6_9GAMM</name>
<dbReference type="OrthoDB" id="7107921at2"/>
<dbReference type="KEGG" id="xtw:AB672_09130"/>
<dbReference type="RefSeq" id="WP_051482251.1">
    <property type="nucleotide sequence ID" value="NZ_CP053627.1"/>
</dbReference>
<protein>
    <submittedName>
        <fullName evidence="2">BrnA antitoxin family protein</fullName>
    </submittedName>
</protein>
<dbReference type="Proteomes" id="UP001430701">
    <property type="component" value="Unassembled WGS sequence"/>
</dbReference>
<reference evidence="2" key="2">
    <citation type="submission" date="2021-11" db="EMBL/GenBank/DDBJ databases">
        <title>Genome sequence of Xylella taiwanensis PLS432.</title>
        <authorList>
            <person name="Weng L.-W."/>
            <person name="Su C.-C."/>
            <person name="Tsai C.-W."/>
            <person name="Kuo C.-H."/>
        </authorList>
    </citation>
    <scope>NUCLEOTIDE SEQUENCE</scope>
    <source>
        <strain evidence="2">PLS432</strain>
    </source>
</reference>
<dbReference type="PATRIC" id="fig|1444770.3.peg.552"/>
<dbReference type="STRING" id="1444770.AF72_02275"/>
<comment type="caution">
    <text evidence="1">The sequence shown here is derived from an EMBL/GenBank/DDBJ whole genome shotgun (WGS) entry which is preliminary data.</text>
</comment>
<dbReference type="Proteomes" id="UP000020406">
    <property type="component" value="Unassembled WGS sequence"/>
</dbReference>
<evidence type="ECO:0000313" key="2">
    <source>
        <dbReference type="EMBL" id="MCD8472439.1"/>
    </source>
</evidence>
<dbReference type="AlphaFoldDB" id="Z9JMF6"/>
<reference evidence="1 3" key="1">
    <citation type="journal article" date="2014" name="Genome Announc.">
        <title>Draft Genome Sequence of Xylella fastidiosa Pear Leaf Scorch Strain in Taiwan.</title>
        <authorList>
            <person name="Su C.C."/>
            <person name="Deng W.L."/>
            <person name="Jan F.J."/>
            <person name="Chang C.J."/>
            <person name="Huang H."/>
            <person name="Chen J."/>
        </authorList>
    </citation>
    <scope>NUCLEOTIDE SEQUENCE [LARGE SCALE GENOMIC DNA]</scope>
    <source>
        <strain evidence="1 3">PLS229</strain>
    </source>
</reference>
<dbReference type="EMBL" id="JAJPPU010000001">
    <property type="protein sequence ID" value="MCD8472439.1"/>
    <property type="molecule type" value="Genomic_DNA"/>
</dbReference>
<dbReference type="InterPro" id="IPR022148">
    <property type="entry name" value="CopG_antitoxin"/>
</dbReference>
<keyword evidence="4" id="KW-1185">Reference proteome</keyword>
<evidence type="ECO:0000313" key="1">
    <source>
        <dbReference type="EMBL" id="EWS78996.1"/>
    </source>
</evidence>
<dbReference type="eggNOG" id="COG5304">
    <property type="taxonomic scope" value="Bacteria"/>
</dbReference>